<feature type="signal peptide" evidence="3">
    <location>
        <begin position="1"/>
        <end position="27"/>
    </location>
</feature>
<gene>
    <name evidence="4" type="ORF">ENR23_09025</name>
</gene>
<dbReference type="GO" id="GO:0090141">
    <property type="term" value="P:positive regulation of mitochondrial fission"/>
    <property type="evidence" value="ECO:0007669"/>
    <property type="project" value="TreeGrafter"/>
</dbReference>
<evidence type="ECO:0000256" key="3">
    <source>
        <dbReference type="SAM" id="SignalP"/>
    </source>
</evidence>
<dbReference type="EMBL" id="DSQF01000018">
    <property type="protein sequence ID" value="HGZ43551.1"/>
    <property type="molecule type" value="Genomic_DNA"/>
</dbReference>
<dbReference type="PANTHER" id="PTHR20935:SF0">
    <property type="entry name" value="SERINE_THREONINE-PROTEIN PHOSPHATASE PGAM5, MITOCHONDRIAL"/>
    <property type="match status" value="1"/>
</dbReference>
<comment type="caution">
    <text evidence="4">The sequence shown here is derived from an EMBL/GenBank/DDBJ whole genome shotgun (WGS) entry which is preliminary data.</text>
</comment>
<feature type="chain" id="PRO_5032769791" description="Histidine phosphatase family protein" evidence="3">
    <location>
        <begin position="28"/>
        <end position="227"/>
    </location>
</feature>
<organism evidence="4">
    <name type="scientific">Eiseniibacteriota bacterium</name>
    <dbReference type="NCBI Taxonomy" id="2212470"/>
    <lineage>
        <taxon>Bacteria</taxon>
        <taxon>Candidatus Eiseniibacteriota</taxon>
    </lineage>
</organism>
<sequence length="227" mass="24126">MRRAATVSAHVLVLALAALSFATPAAAADAPRPGARTLLLVRHGHYEAQEGVDPEVGLGLSERGREQASVTGRWLAALGVPVRAMVASSMTRARETAALAAAEMAGVTPVTDRDLRECGPPSGRRQYDDTPDEMAGCRVRLERAWARYARPTAGGDSTDVLVCHGNVIRYFTQRAAGQPIGDWATLGTTHCGVTEILVRPDGTARLVSYNGSGHLPSRLVGWPPRAR</sequence>
<reference evidence="4" key="1">
    <citation type="journal article" date="2020" name="mSystems">
        <title>Genome- and Community-Level Interaction Insights into Carbon Utilization and Element Cycling Functions of Hydrothermarchaeota in Hydrothermal Sediment.</title>
        <authorList>
            <person name="Zhou Z."/>
            <person name="Liu Y."/>
            <person name="Xu W."/>
            <person name="Pan J."/>
            <person name="Luo Z.H."/>
            <person name="Li M."/>
        </authorList>
    </citation>
    <scope>NUCLEOTIDE SEQUENCE [LARGE SCALE GENOMIC DNA]</scope>
    <source>
        <strain evidence="4">SpSt-381</strain>
    </source>
</reference>
<evidence type="ECO:0000313" key="4">
    <source>
        <dbReference type="EMBL" id="HGZ43551.1"/>
    </source>
</evidence>
<dbReference type="InterPro" id="IPR051021">
    <property type="entry name" value="Mito_Ser/Thr_phosphatase"/>
</dbReference>
<dbReference type="Pfam" id="PF00300">
    <property type="entry name" value="His_Phos_1"/>
    <property type="match status" value="2"/>
</dbReference>
<evidence type="ECO:0008006" key="5">
    <source>
        <dbReference type="Google" id="ProtNLM"/>
    </source>
</evidence>
<evidence type="ECO:0000256" key="1">
    <source>
        <dbReference type="ARBA" id="ARBA00022801"/>
    </source>
</evidence>
<dbReference type="InterPro" id="IPR013078">
    <property type="entry name" value="His_Pase_superF_clade-1"/>
</dbReference>
<evidence type="ECO:0000256" key="2">
    <source>
        <dbReference type="SAM" id="MobiDB-lite"/>
    </source>
</evidence>
<feature type="region of interest" description="Disordered" evidence="2">
    <location>
        <begin position="111"/>
        <end position="131"/>
    </location>
</feature>
<dbReference type="GO" id="GO:0004722">
    <property type="term" value="F:protein serine/threonine phosphatase activity"/>
    <property type="evidence" value="ECO:0007669"/>
    <property type="project" value="TreeGrafter"/>
</dbReference>
<keyword evidence="3" id="KW-0732">Signal</keyword>
<accession>A0A832MM88</accession>
<dbReference type="InterPro" id="IPR029033">
    <property type="entry name" value="His_PPase_superfam"/>
</dbReference>
<name>A0A832MM88_UNCEI</name>
<dbReference type="CDD" id="cd07067">
    <property type="entry name" value="HP_PGM_like"/>
    <property type="match status" value="1"/>
</dbReference>
<dbReference type="PANTHER" id="PTHR20935">
    <property type="entry name" value="PHOSPHOGLYCERATE MUTASE-RELATED"/>
    <property type="match status" value="1"/>
</dbReference>
<dbReference type="SMART" id="SM00855">
    <property type="entry name" value="PGAM"/>
    <property type="match status" value="1"/>
</dbReference>
<protein>
    <recommendedName>
        <fullName evidence="5">Histidine phosphatase family protein</fullName>
    </recommendedName>
</protein>
<proteinExistence type="predicted"/>
<dbReference type="SUPFAM" id="SSF53254">
    <property type="entry name" value="Phosphoglycerate mutase-like"/>
    <property type="match status" value="1"/>
</dbReference>
<dbReference type="AlphaFoldDB" id="A0A832MM88"/>
<dbReference type="Gene3D" id="3.40.50.1240">
    <property type="entry name" value="Phosphoglycerate mutase-like"/>
    <property type="match status" value="1"/>
</dbReference>
<keyword evidence="1" id="KW-0378">Hydrolase</keyword>